<name>A0A1G1Y6P2_9BACT</name>
<feature type="transmembrane region" description="Helical" evidence="1">
    <location>
        <begin position="303"/>
        <end position="330"/>
    </location>
</feature>
<comment type="caution">
    <text evidence="2">The sequence shown here is derived from an EMBL/GenBank/DDBJ whole genome shotgun (WGS) entry which is preliminary data.</text>
</comment>
<feature type="transmembrane region" description="Helical" evidence="1">
    <location>
        <begin position="129"/>
        <end position="147"/>
    </location>
</feature>
<feature type="transmembrane region" description="Helical" evidence="1">
    <location>
        <begin position="337"/>
        <end position="355"/>
    </location>
</feature>
<feature type="transmembrane region" description="Helical" evidence="1">
    <location>
        <begin position="12"/>
        <end position="34"/>
    </location>
</feature>
<feature type="transmembrane region" description="Helical" evidence="1">
    <location>
        <begin position="242"/>
        <end position="260"/>
    </location>
</feature>
<keyword evidence="1" id="KW-0812">Transmembrane</keyword>
<evidence type="ECO:0000313" key="3">
    <source>
        <dbReference type="Proteomes" id="UP000178432"/>
    </source>
</evidence>
<dbReference type="PANTHER" id="PTHR16214:SF3">
    <property type="entry name" value="TRANSMEMBRANE PROTEIN 260"/>
    <property type="match status" value="1"/>
</dbReference>
<sequence>MKKFLEINRDFLAGALIFFLVMAVYLFTLAPNIVMEDSGEYVSAAYTLGIAHPSGYPLWVILAKLFTFIPLGSLAWRINLMSAVFGALTAVLLYFVSRKLVKSRLVAFCASLLLAFSPTFWSQSVLAEVYTLNSFFAALLILILLGWRENKKNSYLLWFALFYGLGLTNHTMLALFAPVFIVYILWYLPNQPVILTGQELFFFKPPKNWKKLSDLTAWLLFLPLSLPGFIDRRIFRNWKIILKMFLLFLAGLSVYGFLPIRSWQKAEFVWVSLNGWQNVLTHILRAQYHDFAPWASLHDKTGLVIYFFVEIALQFFWPALFLALAGAIYLWRLNRPVFILSAGVFLLNSLGIIYLRKFGFGAGISYTYRVYYLPAFLIAAFWLAVILDYLYGFLTAFLAKRSARILKTAQIAFILVLLSLPVDFVIANYRANDLSDFWLNYDYTKNLLAGLEPNGVYFFAFDGSLQADTELFSLIYLKLVENFRPDVAVVSDHNFFRKDVQLVYPADYIKLSLDERNRVIFNLLNEVIKDRPIYTNFAVTRKSNDKKLFGLSNGYVFRIYPSLAEARKAKLPGDFSAIRNLAEVDELSEYPVKGMAAHYYYNLAAYYLTAGHKAESQKYLAKAVLLDNLPFSHEYVRFLDYRREWLGE</sequence>
<keyword evidence="1" id="KW-1133">Transmembrane helix</keyword>
<feature type="transmembrane region" description="Helical" evidence="1">
    <location>
        <begin position="159"/>
        <end position="186"/>
    </location>
</feature>
<dbReference type="PANTHER" id="PTHR16214">
    <property type="entry name" value="TRANSMEMBRANE PROTEIN 260"/>
    <property type="match status" value="1"/>
</dbReference>
<dbReference type="Proteomes" id="UP000178432">
    <property type="component" value="Unassembled WGS sequence"/>
</dbReference>
<dbReference type="EMBL" id="MHIF01000038">
    <property type="protein sequence ID" value="OGY47410.1"/>
    <property type="molecule type" value="Genomic_DNA"/>
</dbReference>
<feature type="transmembrane region" description="Helical" evidence="1">
    <location>
        <begin position="105"/>
        <end position="123"/>
    </location>
</feature>
<reference evidence="2 3" key="1">
    <citation type="journal article" date="2016" name="Nat. Commun.">
        <title>Thousands of microbial genomes shed light on interconnected biogeochemical processes in an aquifer system.</title>
        <authorList>
            <person name="Anantharaman K."/>
            <person name="Brown C.T."/>
            <person name="Hug L.A."/>
            <person name="Sharon I."/>
            <person name="Castelle C.J."/>
            <person name="Probst A.J."/>
            <person name="Thomas B.C."/>
            <person name="Singh A."/>
            <person name="Wilkins M.J."/>
            <person name="Karaoz U."/>
            <person name="Brodie E.L."/>
            <person name="Williams K.H."/>
            <person name="Hubbard S.S."/>
            <person name="Banfield J.F."/>
        </authorList>
    </citation>
    <scope>NUCLEOTIDE SEQUENCE [LARGE SCALE GENOMIC DNA]</scope>
</reference>
<protein>
    <recommendedName>
        <fullName evidence="4">DUF2723 domain-containing protein</fullName>
    </recommendedName>
</protein>
<feature type="transmembrane region" description="Helical" evidence="1">
    <location>
        <begin position="74"/>
        <end position="96"/>
    </location>
</feature>
<keyword evidence="1" id="KW-0472">Membrane</keyword>
<proteinExistence type="predicted"/>
<feature type="transmembrane region" description="Helical" evidence="1">
    <location>
        <begin position="411"/>
        <end position="429"/>
    </location>
</feature>
<feature type="transmembrane region" description="Helical" evidence="1">
    <location>
        <begin position="375"/>
        <end position="399"/>
    </location>
</feature>
<evidence type="ECO:0008006" key="4">
    <source>
        <dbReference type="Google" id="ProtNLM"/>
    </source>
</evidence>
<evidence type="ECO:0000313" key="2">
    <source>
        <dbReference type="EMBL" id="OGY47410.1"/>
    </source>
</evidence>
<evidence type="ECO:0000256" key="1">
    <source>
        <dbReference type="SAM" id="Phobius"/>
    </source>
</evidence>
<accession>A0A1G1Y6P2</accession>
<dbReference type="AlphaFoldDB" id="A0A1G1Y6P2"/>
<gene>
    <name evidence="2" type="ORF">A2663_04180</name>
</gene>
<feature type="transmembrane region" description="Helical" evidence="1">
    <location>
        <begin position="212"/>
        <end position="230"/>
    </location>
</feature>
<dbReference type="InterPro" id="IPR052724">
    <property type="entry name" value="GT117_domain-containing"/>
</dbReference>
<dbReference type="InterPro" id="IPR021280">
    <property type="entry name" value="TMEM260-like"/>
</dbReference>
<dbReference type="Pfam" id="PF11028">
    <property type="entry name" value="TMEM260-like"/>
    <property type="match status" value="1"/>
</dbReference>
<organism evidence="2 3">
    <name type="scientific">Candidatus Buchananbacteria bacterium RIFCSPHIGHO2_01_FULL_46_12</name>
    <dbReference type="NCBI Taxonomy" id="1797536"/>
    <lineage>
        <taxon>Bacteria</taxon>
        <taxon>Candidatus Buchananiibacteriota</taxon>
    </lineage>
</organism>